<dbReference type="AlphaFoldDB" id="X1ULZ5"/>
<gene>
    <name evidence="1" type="ORF">S12H4_43008</name>
</gene>
<reference evidence="1" key="1">
    <citation type="journal article" date="2014" name="Front. Microbiol.">
        <title>High frequency of phylogenetically diverse reductive dehalogenase-homologous genes in deep subseafloor sedimentary metagenomes.</title>
        <authorList>
            <person name="Kawai M."/>
            <person name="Futagami T."/>
            <person name="Toyoda A."/>
            <person name="Takaki Y."/>
            <person name="Nishi S."/>
            <person name="Hori S."/>
            <person name="Arai W."/>
            <person name="Tsubouchi T."/>
            <person name="Morono Y."/>
            <person name="Uchiyama I."/>
            <person name="Ito T."/>
            <person name="Fujiyama A."/>
            <person name="Inagaki F."/>
            <person name="Takami H."/>
        </authorList>
    </citation>
    <scope>NUCLEOTIDE SEQUENCE</scope>
    <source>
        <strain evidence="1">Expedition CK06-06</strain>
    </source>
</reference>
<proteinExistence type="predicted"/>
<sequence length="57" mass="6860">MEVDRFNHIIKYLDFDVLDDWESGFVESCESYFMSMGELSPKMTDKLEQIFRKQNES</sequence>
<dbReference type="EMBL" id="BARW01026358">
    <property type="protein sequence ID" value="GAJ04612.1"/>
    <property type="molecule type" value="Genomic_DNA"/>
</dbReference>
<protein>
    <submittedName>
        <fullName evidence="1">Uncharacterized protein</fullName>
    </submittedName>
</protein>
<name>X1ULZ5_9ZZZZ</name>
<comment type="caution">
    <text evidence="1">The sequence shown here is derived from an EMBL/GenBank/DDBJ whole genome shotgun (WGS) entry which is preliminary data.</text>
</comment>
<accession>X1ULZ5</accession>
<organism evidence="1">
    <name type="scientific">marine sediment metagenome</name>
    <dbReference type="NCBI Taxonomy" id="412755"/>
    <lineage>
        <taxon>unclassified sequences</taxon>
        <taxon>metagenomes</taxon>
        <taxon>ecological metagenomes</taxon>
    </lineage>
</organism>
<evidence type="ECO:0000313" key="1">
    <source>
        <dbReference type="EMBL" id="GAJ04612.1"/>
    </source>
</evidence>